<organism evidence="1 2">
    <name type="scientific">Aldrovandia affinis</name>
    <dbReference type="NCBI Taxonomy" id="143900"/>
    <lineage>
        <taxon>Eukaryota</taxon>
        <taxon>Metazoa</taxon>
        <taxon>Chordata</taxon>
        <taxon>Craniata</taxon>
        <taxon>Vertebrata</taxon>
        <taxon>Euteleostomi</taxon>
        <taxon>Actinopterygii</taxon>
        <taxon>Neopterygii</taxon>
        <taxon>Teleostei</taxon>
        <taxon>Notacanthiformes</taxon>
        <taxon>Halosauridae</taxon>
        <taxon>Aldrovandia</taxon>
    </lineage>
</organism>
<reference evidence="1" key="1">
    <citation type="journal article" date="2023" name="Science">
        <title>Genome structures resolve the early diversification of teleost fishes.</title>
        <authorList>
            <person name="Parey E."/>
            <person name="Louis A."/>
            <person name="Montfort J."/>
            <person name="Bouchez O."/>
            <person name="Roques C."/>
            <person name="Iampietro C."/>
            <person name="Lluch J."/>
            <person name="Castinel A."/>
            <person name="Donnadieu C."/>
            <person name="Desvignes T."/>
            <person name="Floi Bucao C."/>
            <person name="Jouanno E."/>
            <person name="Wen M."/>
            <person name="Mejri S."/>
            <person name="Dirks R."/>
            <person name="Jansen H."/>
            <person name="Henkel C."/>
            <person name="Chen W.J."/>
            <person name="Zahm M."/>
            <person name="Cabau C."/>
            <person name="Klopp C."/>
            <person name="Thompson A.W."/>
            <person name="Robinson-Rechavi M."/>
            <person name="Braasch I."/>
            <person name="Lecointre G."/>
            <person name="Bobe J."/>
            <person name="Postlethwait J.H."/>
            <person name="Berthelot C."/>
            <person name="Roest Crollius H."/>
            <person name="Guiguen Y."/>
        </authorList>
    </citation>
    <scope>NUCLEOTIDE SEQUENCE</scope>
    <source>
        <strain evidence="1">NC1722</strain>
    </source>
</reference>
<comment type="caution">
    <text evidence="1">The sequence shown here is derived from an EMBL/GenBank/DDBJ whole genome shotgun (WGS) entry which is preliminary data.</text>
</comment>
<dbReference type="AlphaFoldDB" id="A0AAD7X0W3"/>
<evidence type="ECO:0000313" key="2">
    <source>
        <dbReference type="Proteomes" id="UP001221898"/>
    </source>
</evidence>
<sequence>MARLLYTLKLALMEEYIAFLPQGTITTQQQVLKIRTFADFITHIYTTCWLPYDTAIDAAWNDLTLYHHLYVYKSIDTGIAASTIKALERHLWYLTGEMLPLALFSTKHKPADLPMRAPQLLFGTGFGKRKFPALLPTTSLAKLTNSDCWFCMDQLHIDPVFLSLDVEDWATSAAFQAGVANVCAINVIND</sequence>
<name>A0AAD7X0W3_9TELE</name>
<proteinExistence type="predicted"/>
<evidence type="ECO:0000313" key="1">
    <source>
        <dbReference type="EMBL" id="KAJ8416190.1"/>
    </source>
</evidence>
<protein>
    <submittedName>
        <fullName evidence="1">Uncharacterized protein</fullName>
    </submittedName>
</protein>
<dbReference type="Proteomes" id="UP001221898">
    <property type="component" value="Unassembled WGS sequence"/>
</dbReference>
<dbReference type="EMBL" id="JAINUG010000007">
    <property type="protein sequence ID" value="KAJ8416190.1"/>
    <property type="molecule type" value="Genomic_DNA"/>
</dbReference>
<keyword evidence="2" id="KW-1185">Reference proteome</keyword>
<accession>A0AAD7X0W3</accession>
<gene>
    <name evidence="1" type="ORF">AAFF_G00382120</name>
</gene>